<feature type="transmembrane region" description="Helical" evidence="7">
    <location>
        <begin position="6"/>
        <end position="21"/>
    </location>
</feature>
<dbReference type="PANTHER" id="PTHR34583">
    <property type="entry name" value="ANTIPORTER SUBUNIT MNHC2-RELATED"/>
    <property type="match status" value="1"/>
</dbReference>
<evidence type="ECO:0000256" key="1">
    <source>
        <dbReference type="ARBA" id="ARBA00004651"/>
    </source>
</evidence>
<comment type="similarity">
    <text evidence="2">Belongs to the CPA3 antiporters (TC 2.A.63) subunit C family.</text>
</comment>
<evidence type="ECO:0000256" key="6">
    <source>
        <dbReference type="ARBA" id="ARBA00023136"/>
    </source>
</evidence>
<dbReference type="RefSeq" id="WP_241273535.1">
    <property type="nucleotide sequence ID" value="NZ_JAKZGS010000002.1"/>
</dbReference>
<gene>
    <name evidence="8" type="ORF">MM236_03460</name>
</gene>
<protein>
    <submittedName>
        <fullName evidence="8">Na+/H+ antiporter subunit C</fullName>
    </submittedName>
</protein>
<feature type="transmembrane region" description="Helical" evidence="7">
    <location>
        <begin position="75"/>
        <end position="95"/>
    </location>
</feature>
<evidence type="ECO:0000256" key="2">
    <source>
        <dbReference type="ARBA" id="ARBA00010388"/>
    </source>
</evidence>
<evidence type="ECO:0000256" key="3">
    <source>
        <dbReference type="ARBA" id="ARBA00022475"/>
    </source>
</evidence>
<organism evidence="8 9">
    <name type="scientific">Belliella calami</name>
    <dbReference type="NCBI Taxonomy" id="2923436"/>
    <lineage>
        <taxon>Bacteria</taxon>
        <taxon>Pseudomonadati</taxon>
        <taxon>Bacteroidota</taxon>
        <taxon>Cytophagia</taxon>
        <taxon>Cytophagales</taxon>
        <taxon>Cyclobacteriaceae</taxon>
        <taxon>Belliella</taxon>
    </lineage>
</organism>
<dbReference type="Gene3D" id="1.10.287.3510">
    <property type="match status" value="1"/>
</dbReference>
<comment type="caution">
    <text evidence="8">The sequence shown here is derived from an EMBL/GenBank/DDBJ whole genome shotgun (WGS) entry which is preliminary data.</text>
</comment>
<comment type="subcellular location">
    <subcellularLocation>
        <location evidence="1">Cell membrane</location>
        <topology evidence="1">Multi-pass membrane protein</topology>
    </subcellularLocation>
</comment>
<evidence type="ECO:0000256" key="7">
    <source>
        <dbReference type="SAM" id="Phobius"/>
    </source>
</evidence>
<dbReference type="NCBIfam" id="NF009302">
    <property type="entry name" value="PRK12659.1"/>
    <property type="match status" value="1"/>
</dbReference>
<evidence type="ECO:0000313" key="9">
    <source>
        <dbReference type="Proteomes" id="UP001165488"/>
    </source>
</evidence>
<keyword evidence="4 7" id="KW-0812">Transmembrane</keyword>
<keyword evidence="3" id="KW-1003">Cell membrane</keyword>
<keyword evidence="6 7" id="KW-0472">Membrane</keyword>
<dbReference type="NCBIfam" id="NF006573">
    <property type="entry name" value="PRK09094.1"/>
    <property type="match status" value="1"/>
</dbReference>
<dbReference type="InterPro" id="IPR039428">
    <property type="entry name" value="NUOK/Mnh_C1-like"/>
</dbReference>
<dbReference type="Proteomes" id="UP001165488">
    <property type="component" value="Unassembled WGS sequence"/>
</dbReference>
<reference evidence="8" key="1">
    <citation type="submission" date="2022-03" db="EMBL/GenBank/DDBJ databases">
        <title>De novo assembled genomes of Belliella spp. (Cyclobacteriaceae) strains.</title>
        <authorList>
            <person name="Szabo A."/>
            <person name="Korponai K."/>
            <person name="Felfoldi T."/>
        </authorList>
    </citation>
    <scope>NUCLEOTIDE SEQUENCE</scope>
    <source>
        <strain evidence="8">DSM 107340</strain>
    </source>
</reference>
<name>A0ABS9UK77_9BACT</name>
<evidence type="ECO:0000256" key="4">
    <source>
        <dbReference type="ARBA" id="ARBA00022692"/>
    </source>
</evidence>
<proteinExistence type="inferred from homology"/>
<evidence type="ECO:0000313" key="8">
    <source>
        <dbReference type="EMBL" id="MCH7397026.1"/>
    </source>
</evidence>
<dbReference type="Pfam" id="PF00420">
    <property type="entry name" value="Oxidored_q2"/>
    <property type="match status" value="1"/>
</dbReference>
<keyword evidence="5 7" id="KW-1133">Transmembrane helix</keyword>
<evidence type="ECO:0000256" key="5">
    <source>
        <dbReference type="ARBA" id="ARBA00022989"/>
    </source>
</evidence>
<feature type="transmembrane region" description="Helical" evidence="7">
    <location>
        <begin position="28"/>
        <end position="50"/>
    </location>
</feature>
<accession>A0ABS9UK77</accession>
<sequence>MELLLVMLIGLLYASGIYMMLRRSMVKLIIGLILLGNGANMLIFLLGRIVKGKPPIIDSASKMLTEIYADPVPQALILTAIVISFGLQSFAIILVKRAYKITATDDLDELNTTDEIYE</sequence>
<dbReference type="EMBL" id="JAKZGS010000002">
    <property type="protein sequence ID" value="MCH7397026.1"/>
    <property type="molecule type" value="Genomic_DNA"/>
</dbReference>
<dbReference type="InterPro" id="IPR050601">
    <property type="entry name" value="CPA3_antiporter_subunitC"/>
</dbReference>
<keyword evidence="9" id="KW-1185">Reference proteome</keyword>
<dbReference type="PANTHER" id="PTHR34583:SF2">
    <property type="entry name" value="ANTIPORTER SUBUNIT MNHC2-RELATED"/>
    <property type="match status" value="1"/>
</dbReference>